<evidence type="ECO:0000256" key="2">
    <source>
        <dbReference type="SAM" id="MobiDB-lite"/>
    </source>
</evidence>
<dbReference type="EMBL" id="KQ103539">
    <property type="protein sequence ID" value="KMS93363.1"/>
    <property type="molecule type" value="Genomic_DNA"/>
</dbReference>
<evidence type="ECO:0000313" key="3">
    <source>
        <dbReference type="EMBL" id="KMS93363.1"/>
    </source>
</evidence>
<dbReference type="Gramene" id="KMS93363">
    <property type="protein sequence ID" value="KMS93363"/>
    <property type="gene ID" value="BVRB_032240"/>
</dbReference>
<dbReference type="Proteomes" id="UP000035740">
    <property type="component" value="Unassembled WGS sequence"/>
</dbReference>
<evidence type="ECO:0000313" key="4">
    <source>
        <dbReference type="Proteomes" id="UP000035740"/>
    </source>
</evidence>
<name>A0A0J8B0D1_BETVV</name>
<dbReference type="KEGG" id="bvg:104885964"/>
<gene>
    <name evidence="3" type="ORF">BVRB_032240</name>
</gene>
<sequence>MAHQPLRRRNKKKTKRRAKPYSEKNDADGFDIEMNALDMDRVETLGKMKQRHKREQRQLRDQIAGITEELKRLSKKKAGEKDERREKTRLIRQLSEALKKRHAEEITAAVADEGNDQQQKPGLSDLNQVPATNFIFTLPNLTNSTNEMMVD</sequence>
<keyword evidence="1" id="KW-0175">Coiled coil</keyword>
<dbReference type="AlphaFoldDB" id="A0A0J8B0D1"/>
<feature type="region of interest" description="Disordered" evidence="2">
    <location>
        <begin position="1"/>
        <end position="29"/>
    </location>
</feature>
<keyword evidence="4" id="KW-1185">Reference proteome</keyword>
<feature type="coiled-coil region" evidence="1">
    <location>
        <begin position="42"/>
        <end position="83"/>
    </location>
</feature>
<feature type="non-terminal residue" evidence="3">
    <location>
        <position position="1"/>
    </location>
</feature>
<organism evidence="3 4">
    <name type="scientific">Beta vulgaris subsp. vulgaris</name>
    <name type="common">Beet</name>
    <dbReference type="NCBI Taxonomy" id="3555"/>
    <lineage>
        <taxon>Eukaryota</taxon>
        <taxon>Viridiplantae</taxon>
        <taxon>Streptophyta</taxon>
        <taxon>Embryophyta</taxon>
        <taxon>Tracheophyta</taxon>
        <taxon>Spermatophyta</taxon>
        <taxon>Magnoliopsida</taxon>
        <taxon>eudicotyledons</taxon>
        <taxon>Gunneridae</taxon>
        <taxon>Pentapetalae</taxon>
        <taxon>Caryophyllales</taxon>
        <taxon>Chenopodiaceae</taxon>
        <taxon>Betoideae</taxon>
        <taxon>Beta</taxon>
    </lineage>
</organism>
<evidence type="ECO:0000256" key="1">
    <source>
        <dbReference type="SAM" id="Coils"/>
    </source>
</evidence>
<reference evidence="3 4" key="1">
    <citation type="journal article" date="2014" name="Nature">
        <title>The genome of the recently domesticated crop plant sugar beet (Beta vulgaris).</title>
        <authorList>
            <person name="Dohm J.C."/>
            <person name="Minoche A.E."/>
            <person name="Holtgrawe D."/>
            <person name="Capella-Gutierrez S."/>
            <person name="Zakrzewski F."/>
            <person name="Tafer H."/>
            <person name="Rupp O."/>
            <person name="Sorensen T.R."/>
            <person name="Stracke R."/>
            <person name="Reinhardt R."/>
            <person name="Goesmann A."/>
            <person name="Kraft T."/>
            <person name="Schulz B."/>
            <person name="Stadler P.F."/>
            <person name="Schmidt T."/>
            <person name="Gabaldon T."/>
            <person name="Lehrach H."/>
            <person name="Weisshaar B."/>
            <person name="Himmelbauer H."/>
        </authorList>
    </citation>
    <scope>NUCLEOTIDE SEQUENCE [LARGE SCALE GENOMIC DNA]</scope>
    <source>
        <tissue evidence="3">Taproot</tissue>
    </source>
</reference>
<protein>
    <submittedName>
        <fullName evidence="3">Uncharacterized protein</fullName>
    </submittedName>
</protein>
<accession>A0A0J8B0D1</accession>
<proteinExistence type="predicted"/>
<feature type="compositionally biased region" description="Basic residues" evidence="2">
    <location>
        <begin position="1"/>
        <end position="19"/>
    </location>
</feature>